<keyword evidence="2 8" id="KW-0813">Transport</keyword>
<organism evidence="11 12">
    <name type="scientific">Candidatus Glassbacteria bacterium GWA2_58_10</name>
    <dbReference type="NCBI Taxonomy" id="1817865"/>
    <lineage>
        <taxon>Bacteria</taxon>
        <taxon>Candidatus Glassiibacteriota</taxon>
    </lineage>
</organism>
<dbReference type="GO" id="GO:0044718">
    <property type="term" value="P:siderophore transmembrane transport"/>
    <property type="evidence" value="ECO:0007669"/>
    <property type="project" value="TreeGrafter"/>
</dbReference>
<dbReference type="AlphaFoldDB" id="A0A1F5YE73"/>
<reference evidence="11 12" key="1">
    <citation type="journal article" date="2016" name="Nat. Commun.">
        <title>Thousands of microbial genomes shed light on interconnected biogeochemical processes in an aquifer system.</title>
        <authorList>
            <person name="Anantharaman K."/>
            <person name="Brown C.T."/>
            <person name="Hug L.A."/>
            <person name="Sharon I."/>
            <person name="Castelle C.J."/>
            <person name="Probst A.J."/>
            <person name="Thomas B.C."/>
            <person name="Singh A."/>
            <person name="Wilkins M.J."/>
            <person name="Karaoz U."/>
            <person name="Brodie E.L."/>
            <person name="Williams K.H."/>
            <person name="Hubbard S.S."/>
            <person name="Banfield J.F."/>
        </authorList>
    </citation>
    <scope>NUCLEOTIDE SEQUENCE [LARGE SCALE GENOMIC DNA]</scope>
</reference>
<comment type="caution">
    <text evidence="11">The sequence shown here is derived from an EMBL/GenBank/DDBJ whole genome shotgun (WGS) entry which is preliminary data.</text>
</comment>
<keyword evidence="3 8" id="KW-1134">Transmembrane beta strand</keyword>
<name>A0A1F5YE73_9BACT</name>
<dbReference type="PANTHER" id="PTHR30069:SF29">
    <property type="entry name" value="HEMOGLOBIN AND HEMOGLOBIN-HAPTOGLOBIN-BINDING PROTEIN 1-RELATED"/>
    <property type="match status" value="1"/>
</dbReference>
<dbReference type="SUPFAM" id="SSF49464">
    <property type="entry name" value="Carboxypeptidase regulatory domain-like"/>
    <property type="match status" value="1"/>
</dbReference>
<dbReference type="Proteomes" id="UP000176992">
    <property type="component" value="Unassembled WGS sequence"/>
</dbReference>
<dbReference type="Pfam" id="PF07715">
    <property type="entry name" value="Plug"/>
    <property type="match status" value="1"/>
</dbReference>
<dbReference type="GO" id="GO:0015344">
    <property type="term" value="F:siderophore uptake transmembrane transporter activity"/>
    <property type="evidence" value="ECO:0007669"/>
    <property type="project" value="TreeGrafter"/>
</dbReference>
<keyword evidence="4 8" id="KW-0812">Transmembrane</keyword>
<evidence type="ECO:0000256" key="1">
    <source>
        <dbReference type="ARBA" id="ARBA00004571"/>
    </source>
</evidence>
<proteinExistence type="inferred from homology"/>
<dbReference type="PROSITE" id="PS52016">
    <property type="entry name" value="TONB_DEPENDENT_REC_3"/>
    <property type="match status" value="1"/>
</dbReference>
<dbReference type="InterPro" id="IPR037066">
    <property type="entry name" value="Plug_dom_sf"/>
</dbReference>
<evidence type="ECO:0000256" key="6">
    <source>
        <dbReference type="ARBA" id="ARBA00023136"/>
    </source>
</evidence>
<sequence length="1049" mass="118741">MMLAALLSVPGFGQLNTGKIEGTVRDKDTGRPLAGVQVQVGGTQLGNVTNADGYYFILNVAPGQKSVTFSFTGYQKTTISNQLILAGQTQTLNMELSSTVVELEGITVQGEAEILMPRDNTVSKQRLTPETMSETPNSNLDELLTLQAGVQVGGEGGLGRGVRIRGGRLGEEAMVVDGVTVRNYTANPFRSGLGWVWEQELGSRGEDTTPLEFSTTSVEQVDIITGGFQAEYGNAQSGIINIVTKEGGPQFKGDIKLTTDQVMPRTADWGYNQLQANVGGPLMMVPNLFFNASAEIQGRADMSPTHASEGFRGINQDFVDRLNNSVRNDPVLGNEMPVYTLDMFKTGREFFASRTEGEDPGLFSPTNPVRQPNNWGDRTLASGKLTYSPTRGLKFLGSGNFSRNQRTWGTDYFNTGEITSNMLLLRRWSTDKGDYQDADGVWHARVPINLGRRTRSTNVLTGFDWDFIKSSQRSASAQFRFNNFRTQDINNANLKDNYNRDDTFMSWSPHDIPFLVETFPNRSTPDTPEGINYYLPDGASTYSFADYEYRLPLEYVSPAQLYYMNYRYQYEKQYNYKLDFDFQFSRNNRAKAGIQATDFRNRMFEISHGTPFRDLDNEFNYQPKQYALYAQNRTDLGDFVLDYGIRWDQFQPKNNWGFRSGDLYGENFFPKNKSEISPRFDVAFPVTDKAQLRFAYGVFTQLPSFTFIFSGSNPGGLEYSRTDAFETGISYLLSDDIVLDWVAYYRDVDGNLAEREFFSSYFQYHSQRLIRGLETGYANKDNGNIKGMDLIMRKRFSNNFSYNISYTLQFSRTTGSQYNSTSDYWIFLDPATGEHFTPPDELRPINGDRTHKLTSYVNYLFPEDYRSGTMANAILKNLRIYALFTVQSGEPVYDRIQNNYTDYNPLTNVTWLTRRGGGLIGGINYFRNRWDTNLDLRFTKSFSIGGTRRIGVFSEIFNALNRKLPTPYPAGSSYEGSRYVTGGVDLHWDEPTLVKYQRQRFNADFNGDGILTVREAALGSIADGVMGSLEDWSAWGQPRQVRFGLDYTF</sequence>
<comment type="similarity">
    <text evidence="8">Belongs to the TonB-dependent receptor family.</text>
</comment>
<dbReference type="InterPro" id="IPR012910">
    <property type="entry name" value="Plug_dom"/>
</dbReference>
<evidence type="ECO:0000256" key="8">
    <source>
        <dbReference type="PROSITE-ProRule" id="PRU01360"/>
    </source>
</evidence>
<keyword evidence="6 8" id="KW-0472">Membrane</keyword>
<dbReference type="SUPFAM" id="SSF56935">
    <property type="entry name" value="Porins"/>
    <property type="match status" value="1"/>
</dbReference>
<dbReference type="Gene3D" id="2.60.40.1120">
    <property type="entry name" value="Carboxypeptidase-like, regulatory domain"/>
    <property type="match status" value="1"/>
</dbReference>
<accession>A0A1F5YE73</accession>
<dbReference type="PANTHER" id="PTHR30069">
    <property type="entry name" value="TONB-DEPENDENT OUTER MEMBRANE RECEPTOR"/>
    <property type="match status" value="1"/>
</dbReference>
<evidence type="ECO:0000256" key="2">
    <source>
        <dbReference type="ARBA" id="ARBA00022448"/>
    </source>
</evidence>
<dbReference type="EMBL" id="MFIV01000097">
    <property type="protein sequence ID" value="OGF98488.1"/>
    <property type="molecule type" value="Genomic_DNA"/>
</dbReference>
<feature type="domain" description="TonB-dependent receptor plug" evidence="10">
    <location>
        <begin position="118"/>
        <end position="237"/>
    </location>
</feature>
<evidence type="ECO:0000256" key="5">
    <source>
        <dbReference type="ARBA" id="ARBA00022729"/>
    </source>
</evidence>
<keyword evidence="5" id="KW-0732">Signal</keyword>
<evidence type="ECO:0000256" key="9">
    <source>
        <dbReference type="SAM" id="MobiDB-lite"/>
    </source>
</evidence>
<dbReference type="InterPro" id="IPR036942">
    <property type="entry name" value="Beta-barrel_TonB_sf"/>
</dbReference>
<dbReference type="Gene3D" id="2.40.170.20">
    <property type="entry name" value="TonB-dependent receptor, beta-barrel domain"/>
    <property type="match status" value="1"/>
</dbReference>
<evidence type="ECO:0000259" key="10">
    <source>
        <dbReference type="Pfam" id="PF07715"/>
    </source>
</evidence>
<comment type="subcellular location">
    <subcellularLocation>
        <location evidence="1 8">Cell outer membrane</location>
        <topology evidence="1 8">Multi-pass membrane protein</topology>
    </subcellularLocation>
</comment>
<dbReference type="Gene3D" id="2.170.130.10">
    <property type="entry name" value="TonB-dependent receptor, plug domain"/>
    <property type="match status" value="1"/>
</dbReference>
<dbReference type="Pfam" id="PF13715">
    <property type="entry name" value="CarbopepD_reg_2"/>
    <property type="match status" value="1"/>
</dbReference>
<keyword evidence="7 8" id="KW-0998">Cell outer membrane</keyword>
<protein>
    <recommendedName>
        <fullName evidence="10">TonB-dependent receptor plug domain-containing protein</fullName>
    </recommendedName>
</protein>
<gene>
    <name evidence="11" type="ORF">A2Z86_10445</name>
</gene>
<feature type="compositionally biased region" description="Polar residues" evidence="9">
    <location>
        <begin position="364"/>
        <end position="375"/>
    </location>
</feature>
<evidence type="ECO:0000256" key="3">
    <source>
        <dbReference type="ARBA" id="ARBA00022452"/>
    </source>
</evidence>
<dbReference type="InterPro" id="IPR008969">
    <property type="entry name" value="CarboxyPept-like_regulatory"/>
</dbReference>
<evidence type="ECO:0000313" key="12">
    <source>
        <dbReference type="Proteomes" id="UP000176992"/>
    </source>
</evidence>
<evidence type="ECO:0000313" key="11">
    <source>
        <dbReference type="EMBL" id="OGF98488.1"/>
    </source>
</evidence>
<evidence type="ECO:0000256" key="7">
    <source>
        <dbReference type="ARBA" id="ARBA00023237"/>
    </source>
</evidence>
<dbReference type="GO" id="GO:0009279">
    <property type="term" value="C:cell outer membrane"/>
    <property type="evidence" value="ECO:0007669"/>
    <property type="project" value="UniProtKB-SubCell"/>
</dbReference>
<dbReference type="InterPro" id="IPR039426">
    <property type="entry name" value="TonB-dep_rcpt-like"/>
</dbReference>
<evidence type="ECO:0000256" key="4">
    <source>
        <dbReference type="ARBA" id="ARBA00022692"/>
    </source>
</evidence>
<feature type="region of interest" description="Disordered" evidence="9">
    <location>
        <begin position="356"/>
        <end position="375"/>
    </location>
</feature>